<dbReference type="AlphaFoldDB" id="A0A9N7Z181"/>
<feature type="compositionally biased region" description="Acidic residues" evidence="1">
    <location>
        <begin position="15"/>
        <end position="56"/>
    </location>
</feature>
<reference evidence="2" key="1">
    <citation type="submission" date="2020-03" db="EMBL/GenBank/DDBJ databases">
        <authorList>
            <person name="Weist P."/>
        </authorList>
    </citation>
    <scope>NUCLEOTIDE SEQUENCE</scope>
</reference>
<name>A0A9N7Z181_PLEPL</name>
<proteinExistence type="predicted"/>
<sequence length="234" mass="25785">MFTCVLDQDGKHSEEPEETEETEEPVETEETEEPEETEDPEDPEETEETEETEDTEMTQFEEHGKPASSPRPDLVGKWSTTWNRRNKNCTTDIMTSVKVEIGAETEVGVSGVSGRLLSNGMIKMDVSQGGVQALIVYKRQPDVGHTPPAQQLGVQWKTGIDPLTFWVVDDPLHPMSHSSLHLFPPILKETGFGDNDALRTIRSIAPTAAESAPALNPRNTGSTVILGFTNNSKP</sequence>
<gene>
    <name evidence="2" type="ORF">PLEPLA_LOCUS39655</name>
</gene>
<feature type="region of interest" description="Disordered" evidence="1">
    <location>
        <begin position="211"/>
        <end position="234"/>
    </location>
</feature>
<keyword evidence="3" id="KW-1185">Reference proteome</keyword>
<organism evidence="2 3">
    <name type="scientific">Pleuronectes platessa</name>
    <name type="common">European plaice</name>
    <dbReference type="NCBI Taxonomy" id="8262"/>
    <lineage>
        <taxon>Eukaryota</taxon>
        <taxon>Metazoa</taxon>
        <taxon>Chordata</taxon>
        <taxon>Craniata</taxon>
        <taxon>Vertebrata</taxon>
        <taxon>Euteleostomi</taxon>
        <taxon>Actinopterygii</taxon>
        <taxon>Neopterygii</taxon>
        <taxon>Teleostei</taxon>
        <taxon>Neoteleostei</taxon>
        <taxon>Acanthomorphata</taxon>
        <taxon>Carangaria</taxon>
        <taxon>Pleuronectiformes</taxon>
        <taxon>Pleuronectoidei</taxon>
        <taxon>Pleuronectidae</taxon>
        <taxon>Pleuronectes</taxon>
    </lineage>
</organism>
<evidence type="ECO:0000256" key="1">
    <source>
        <dbReference type="SAM" id="MobiDB-lite"/>
    </source>
</evidence>
<evidence type="ECO:0000313" key="2">
    <source>
        <dbReference type="EMBL" id="CAB1451918.1"/>
    </source>
</evidence>
<dbReference type="EMBL" id="CADEAL010004107">
    <property type="protein sequence ID" value="CAB1451918.1"/>
    <property type="molecule type" value="Genomic_DNA"/>
</dbReference>
<evidence type="ECO:0000313" key="3">
    <source>
        <dbReference type="Proteomes" id="UP001153269"/>
    </source>
</evidence>
<protein>
    <submittedName>
        <fullName evidence="2">Uncharacterized protein</fullName>
    </submittedName>
</protein>
<feature type="compositionally biased region" description="Polar residues" evidence="1">
    <location>
        <begin position="217"/>
        <end position="234"/>
    </location>
</feature>
<comment type="caution">
    <text evidence="2">The sequence shown here is derived from an EMBL/GenBank/DDBJ whole genome shotgun (WGS) entry which is preliminary data.</text>
</comment>
<accession>A0A9N7Z181</accession>
<feature type="region of interest" description="Disordered" evidence="1">
    <location>
        <begin position="1"/>
        <end position="80"/>
    </location>
</feature>
<dbReference type="Proteomes" id="UP001153269">
    <property type="component" value="Unassembled WGS sequence"/>
</dbReference>